<dbReference type="Pfam" id="PF08939">
    <property type="entry name" value="Bles03"/>
    <property type="match status" value="1"/>
</dbReference>
<reference evidence="1 2" key="1">
    <citation type="submission" date="2019-10" db="EMBL/GenBank/DDBJ databases">
        <authorList>
            <person name="Palmer J.M."/>
        </authorList>
    </citation>
    <scope>NUCLEOTIDE SEQUENCE [LARGE SCALE GENOMIC DNA]</scope>
    <source>
        <strain evidence="1 2">TWF730</strain>
    </source>
</reference>
<dbReference type="AlphaFoldDB" id="A0AAV9VNK7"/>
<dbReference type="EMBL" id="JAVHNS010000001">
    <property type="protein sequence ID" value="KAK6362918.1"/>
    <property type="molecule type" value="Genomic_DNA"/>
</dbReference>
<dbReference type="Gene3D" id="3.30.760.10">
    <property type="entry name" value="RNA Cap, Translation Initiation Factor Eif4e"/>
    <property type="match status" value="1"/>
</dbReference>
<comment type="caution">
    <text evidence="1">The sequence shown here is derived from an EMBL/GenBank/DDBJ whole genome shotgun (WGS) entry which is preliminary data.</text>
</comment>
<dbReference type="InterPro" id="IPR023398">
    <property type="entry name" value="TIF_eIF4e-like"/>
</dbReference>
<gene>
    <name evidence="1" type="ORF">TWF730_000370</name>
</gene>
<sequence>MSIRPSIIRIRPRISRYQHTRSVSARAITSGYATPKAENDVEPRPHIRYLTQRHQATDHFNYHFKIPSDEPNKEGVDRSSNVTTYGETPRMVSIPVDPPGYNIDYTAGAGGGDKFGIRMRSVRLDRLPPRTTGALSGIEISGVETLSLPVFEGPSNSIRLNEFLHKYKPSKTSYLGAGPWIFVKQDNQNPGFPWSKPDNYACEMRGRELMGDVIERIKSFEPRSSIGSNDDYREAQRLSPLIVEKAFQSAAQDLRELALKHNYTAGGWFMQVPKFHVDEVFNALSKSLIGGELKLTAAHTVKASTEGQKSMPAGIHIVSVIVPDAWDKEACKVVLDVLVKTHGLTPVGCKPEMFMQIGYGHFHRTRSGTCTFSPSDFLSKYELTQARYLVLKEKTFTRNAILGNRFMDRPQKEPTTPITSN</sequence>
<organism evidence="1 2">
    <name type="scientific">Orbilia blumenaviensis</name>
    <dbReference type="NCBI Taxonomy" id="1796055"/>
    <lineage>
        <taxon>Eukaryota</taxon>
        <taxon>Fungi</taxon>
        <taxon>Dikarya</taxon>
        <taxon>Ascomycota</taxon>
        <taxon>Pezizomycotina</taxon>
        <taxon>Orbiliomycetes</taxon>
        <taxon>Orbiliales</taxon>
        <taxon>Orbiliaceae</taxon>
        <taxon>Orbilia</taxon>
    </lineage>
</organism>
<dbReference type="InterPro" id="IPR015034">
    <property type="entry name" value="Bles03"/>
</dbReference>
<name>A0AAV9VNK7_9PEZI</name>
<proteinExistence type="predicted"/>
<accession>A0AAV9VNK7</accession>
<protein>
    <submittedName>
        <fullName evidence="1">Uncharacterized protein</fullName>
    </submittedName>
</protein>
<dbReference type="Proteomes" id="UP001373714">
    <property type="component" value="Unassembled WGS sequence"/>
</dbReference>
<evidence type="ECO:0000313" key="2">
    <source>
        <dbReference type="Proteomes" id="UP001373714"/>
    </source>
</evidence>
<keyword evidence="2" id="KW-1185">Reference proteome</keyword>
<dbReference type="SUPFAM" id="SSF55418">
    <property type="entry name" value="eIF4e-like"/>
    <property type="match status" value="1"/>
</dbReference>
<evidence type="ECO:0000313" key="1">
    <source>
        <dbReference type="EMBL" id="KAK6362918.1"/>
    </source>
</evidence>